<dbReference type="Pfam" id="PF00248">
    <property type="entry name" value="Aldo_ket_red"/>
    <property type="match status" value="1"/>
</dbReference>
<dbReference type="SUPFAM" id="SSF51430">
    <property type="entry name" value="NAD(P)-linked oxidoreductase"/>
    <property type="match status" value="1"/>
</dbReference>
<evidence type="ECO:0000313" key="5">
    <source>
        <dbReference type="Proteomes" id="UP000194127"/>
    </source>
</evidence>
<name>A0A1X6N3K9_9APHY</name>
<dbReference type="FunFam" id="3.20.20.100:FF:000004">
    <property type="entry name" value="Oxidoreductase, aldo/keto reductase"/>
    <property type="match status" value="1"/>
</dbReference>
<keyword evidence="5" id="KW-1185">Reference proteome</keyword>
<dbReference type="InterPro" id="IPR050523">
    <property type="entry name" value="AKR_Detox_Biosynth"/>
</dbReference>
<accession>A0A1X6N3K9</accession>
<dbReference type="PANTHER" id="PTHR43364">
    <property type="entry name" value="NADH-SPECIFIC METHYLGLYOXAL REDUCTASE-RELATED"/>
    <property type="match status" value="1"/>
</dbReference>
<dbReference type="Gene3D" id="3.20.20.100">
    <property type="entry name" value="NADP-dependent oxidoreductase domain"/>
    <property type="match status" value="1"/>
</dbReference>
<evidence type="ECO:0000256" key="2">
    <source>
        <dbReference type="ARBA" id="ARBA00023002"/>
    </source>
</evidence>
<reference evidence="4 5" key="1">
    <citation type="submission" date="2017-04" db="EMBL/GenBank/DDBJ databases">
        <title>Genome Sequence of the Model Brown-Rot Fungus Postia placenta SB12.</title>
        <authorList>
            <consortium name="DOE Joint Genome Institute"/>
            <person name="Gaskell J."/>
            <person name="Kersten P."/>
            <person name="Larrondo L.F."/>
            <person name="Canessa P."/>
            <person name="Martinez D."/>
            <person name="Hibbett D."/>
            <person name="Schmoll M."/>
            <person name="Kubicek C.P."/>
            <person name="Martinez A.T."/>
            <person name="Yadav J."/>
            <person name="Master E."/>
            <person name="Magnuson J.K."/>
            <person name="James T."/>
            <person name="Yaver D."/>
            <person name="Berka R."/>
            <person name="Labutti K."/>
            <person name="Lipzen A."/>
            <person name="Aerts A."/>
            <person name="Barry K."/>
            <person name="Henrissat B."/>
            <person name="Blanchette R."/>
            <person name="Grigoriev I."/>
            <person name="Cullen D."/>
        </authorList>
    </citation>
    <scope>NUCLEOTIDE SEQUENCE [LARGE SCALE GENOMIC DNA]</scope>
    <source>
        <strain evidence="4 5">MAD-698-R-SB12</strain>
    </source>
</reference>
<protein>
    <recommendedName>
        <fullName evidence="3">NADP-dependent oxidoreductase domain-containing protein</fullName>
    </recommendedName>
</protein>
<proteinExistence type="predicted"/>
<dbReference type="PANTHER" id="PTHR43364:SF9">
    <property type="entry name" value="OXIDOREDUCTASE"/>
    <property type="match status" value="1"/>
</dbReference>
<dbReference type="GeneID" id="36330145"/>
<evidence type="ECO:0000256" key="1">
    <source>
        <dbReference type="ARBA" id="ARBA00022857"/>
    </source>
</evidence>
<gene>
    <name evidence="4" type="ORF">POSPLADRAFT_1140621</name>
</gene>
<dbReference type="AlphaFoldDB" id="A0A1X6N3K9"/>
<dbReference type="OrthoDB" id="1720422at2759"/>
<keyword evidence="1" id="KW-0521">NADP</keyword>
<organism evidence="4 5">
    <name type="scientific">Postia placenta MAD-698-R-SB12</name>
    <dbReference type="NCBI Taxonomy" id="670580"/>
    <lineage>
        <taxon>Eukaryota</taxon>
        <taxon>Fungi</taxon>
        <taxon>Dikarya</taxon>
        <taxon>Basidiomycota</taxon>
        <taxon>Agaricomycotina</taxon>
        <taxon>Agaricomycetes</taxon>
        <taxon>Polyporales</taxon>
        <taxon>Adustoporiaceae</taxon>
        <taxon>Rhodonia</taxon>
    </lineage>
</organism>
<sequence length="342" mass="38345">MSPEYRQLGRSGLRVSVPILGGMTFGNTKWNPWLLTEEQSLPLLKAAWDAGVNTIDTANTYSNGDSERIIGNFIKQYSIPRETLVIMTKALFLVSSDPGVKTMLNPSLGQSRDFVNQGGLSRTAIFNQIDASLLRLGTSYIDLLQIHAFDPSTPVEETMRALHDLVLSGKVRYLGACNLRAWQLAEMNRVAELHGWTPFVSIQVEHSLLYRPQELEMFAYCNYKGIGILSYSPLMDGNLARPLDVETARVKSTGNSPFKKKLRASDREIVKRVNEVSQRLEWKMSQVALAWSVSKVTSPIVGVNSIERLYDAIVSDRKLSTEDIQYLEELWVSPMDSPSLTI</sequence>
<evidence type="ECO:0000313" key="4">
    <source>
        <dbReference type="EMBL" id="OSX63023.1"/>
    </source>
</evidence>
<dbReference type="STRING" id="670580.A0A1X6N3K9"/>
<keyword evidence="2" id="KW-0560">Oxidoreductase</keyword>
<dbReference type="GO" id="GO:0005829">
    <property type="term" value="C:cytosol"/>
    <property type="evidence" value="ECO:0007669"/>
    <property type="project" value="UniProtKB-ARBA"/>
</dbReference>
<dbReference type="InterPro" id="IPR023210">
    <property type="entry name" value="NADP_OxRdtase_dom"/>
</dbReference>
<dbReference type="InterPro" id="IPR036812">
    <property type="entry name" value="NAD(P)_OxRdtase_dom_sf"/>
</dbReference>
<dbReference type="RefSeq" id="XP_024339817.1">
    <property type="nucleotide sequence ID" value="XM_024485196.1"/>
</dbReference>
<evidence type="ECO:0000259" key="3">
    <source>
        <dbReference type="Pfam" id="PF00248"/>
    </source>
</evidence>
<feature type="domain" description="NADP-dependent oxidoreductase" evidence="3">
    <location>
        <begin position="19"/>
        <end position="331"/>
    </location>
</feature>
<dbReference type="EMBL" id="KZ110596">
    <property type="protein sequence ID" value="OSX63023.1"/>
    <property type="molecule type" value="Genomic_DNA"/>
</dbReference>
<dbReference type="GO" id="GO:0016491">
    <property type="term" value="F:oxidoreductase activity"/>
    <property type="evidence" value="ECO:0007669"/>
    <property type="project" value="UniProtKB-KW"/>
</dbReference>
<dbReference type="CDD" id="cd19079">
    <property type="entry name" value="AKR_EcYajO-like"/>
    <property type="match status" value="1"/>
</dbReference>
<dbReference type="Proteomes" id="UP000194127">
    <property type="component" value="Unassembled WGS sequence"/>
</dbReference>